<keyword evidence="2" id="KW-1185">Reference proteome</keyword>
<protein>
    <submittedName>
        <fullName evidence="1">Uncharacterized protein</fullName>
    </submittedName>
</protein>
<dbReference type="Proteomes" id="UP001062846">
    <property type="component" value="Chromosome 10"/>
</dbReference>
<name>A0ACC0M4C4_RHOML</name>
<comment type="caution">
    <text evidence="1">The sequence shown here is derived from an EMBL/GenBank/DDBJ whole genome shotgun (WGS) entry which is preliminary data.</text>
</comment>
<organism evidence="1 2">
    <name type="scientific">Rhododendron molle</name>
    <name type="common">Chinese azalea</name>
    <name type="synonym">Azalea mollis</name>
    <dbReference type="NCBI Taxonomy" id="49168"/>
    <lineage>
        <taxon>Eukaryota</taxon>
        <taxon>Viridiplantae</taxon>
        <taxon>Streptophyta</taxon>
        <taxon>Embryophyta</taxon>
        <taxon>Tracheophyta</taxon>
        <taxon>Spermatophyta</taxon>
        <taxon>Magnoliopsida</taxon>
        <taxon>eudicotyledons</taxon>
        <taxon>Gunneridae</taxon>
        <taxon>Pentapetalae</taxon>
        <taxon>asterids</taxon>
        <taxon>Ericales</taxon>
        <taxon>Ericaceae</taxon>
        <taxon>Ericoideae</taxon>
        <taxon>Rhodoreae</taxon>
        <taxon>Rhododendron</taxon>
    </lineage>
</organism>
<dbReference type="EMBL" id="CM046397">
    <property type="protein sequence ID" value="KAI8535434.1"/>
    <property type="molecule type" value="Genomic_DNA"/>
</dbReference>
<evidence type="ECO:0000313" key="1">
    <source>
        <dbReference type="EMBL" id="KAI8535434.1"/>
    </source>
</evidence>
<proteinExistence type="predicted"/>
<accession>A0ACC0M4C4</accession>
<sequence length="137" mass="15668">MPNPDLPSDDEENEGWQSDEDEEEIVTFEGELGWLLWTEPDVIDIDFDSSDALLAHESHIPIPQLGRSDPATGDHLCEVIVMTPLADEDQPMDVETLSVALGDLAEEIRQEGERWLEIREKEWKEQLREFFGLIPPQ</sequence>
<evidence type="ECO:0000313" key="2">
    <source>
        <dbReference type="Proteomes" id="UP001062846"/>
    </source>
</evidence>
<gene>
    <name evidence="1" type="ORF">RHMOL_Rhmol10G0173700</name>
</gene>
<reference evidence="1" key="1">
    <citation type="submission" date="2022-02" db="EMBL/GenBank/DDBJ databases">
        <title>Plant Genome Project.</title>
        <authorList>
            <person name="Zhang R.-G."/>
        </authorList>
    </citation>
    <scope>NUCLEOTIDE SEQUENCE</scope>
    <source>
        <strain evidence="1">AT1</strain>
    </source>
</reference>